<comment type="caution">
    <text evidence="2">The sequence shown here is derived from an EMBL/GenBank/DDBJ whole genome shotgun (WGS) entry which is preliminary data.</text>
</comment>
<dbReference type="Proteomes" id="UP001499938">
    <property type="component" value="Unassembled WGS sequence"/>
</dbReference>
<protein>
    <submittedName>
        <fullName evidence="2">MBL fold hydrolase</fullName>
    </submittedName>
</protein>
<dbReference type="PANTHER" id="PTHR43546">
    <property type="entry name" value="UPF0173 METAL-DEPENDENT HYDROLASE MJ1163-RELATED"/>
    <property type="match status" value="1"/>
</dbReference>
<dbReference type="EMBL" id="BAAAPO010000001">
    <property type="protein sequence ID" value="GAA1779224.1"/>
    <property type="molecule type" value="Genomic_DNA"/>
</dbReference>
<dbReference type="SUPFAM" id="SSF56281">
    <property type="entry name" value="Metallo-hydrolase/oxidoreductase"/>
    <property type="match status" value="1"/>
</dbReference>
<evidence type="ECO:0000259" key="1">
    <source>
        <dbReference type="SMART" id="SM00849"/>
    </source>
</evidence>
<dbReference type="PANTHER" id="PTHR43546:SF3">
    <property type="entry name" value="UPF0173 METAL-DEPENDENT HYDROLASE MJ1163"/>
    <property type="match status" value="1"/>
</dbReference>
<dbReference type="SMART" id="SM00849">
    <property type="entry name" value="Lactamase_B"/>
    <property type="match status" value="1"/>
</dbReference>
<proteinExistence type="predicted"/>
<organism evidence="2 3">
    <name type="scientific">Nostocoides veronense</name>
    <dbReference type="NCBI Taxonomy" id="330836"/>
    <lineage>
        <taxon>Bacteria</taxon>
        <taxon>Bacillati</taxon>
        <taxon>Actinomycetota</taxon>
        <taxon>Actinomycetes</taxon>
        <taxon>Micrococcales</taxon>
        <taxon>Intrasporangiaceae</taxon>
        <taxon>Nostocoides</taxon>
    </lineage>
</organism>
<evidence type="ECO:0000313" key="3">
    <source>
        <dbReference type="Proteomes" id="UP001499938"/>
    </source>
</evidence>
<dbReference type="Pfam" id="PF13483">
    <property type="entry name" value="Lactamase_B_3"/>
    <property type="match status" value="1"/>
</dbReference>
<dbReference type="InterPro" id="IPR050114">
    <property type="entry name" value="UPF0173_UPF0282_UlaG_hydrolase"/>
</dbReference>
<sequence>MLTHLGHSCVLVELADTRLLIDPGVFTSNLSAATDLDAVIITHQHPDHLDQARLPELMTANPRARLIADPESLTVLRGLGLDASGHDEGTAMIGGVTVTPVGRQHAVINPALPVITNVGVRLSAPGEPSIYHPGDTLAEDPGAVDVLLFPLNAPWQASQEMTAFIGRIGARQAVPIHDGLLRPNGRAIYLQHARDFGHPDTEIIDLAGEGQHTVRLD</sequence>
<feature type="domain" description="Metallo-beta-lactamase" evidence="1">
    <location>
        <begin position="6"/>
        <end position="192"/>
    </location>
</feature>
<evidence type="ECO:0000313" key="2">
    <source>
        <dbReference type="EMBL" id="GAA1779224.1"/>
    </source>
</evidence>
<gene>
    <name evidence="2" type="ORF">GCM10009811_00800</name>
</gene>
<name>A0ABN2L963_9MICO</name>
<keyword evidence="2" id="KW-0378">Hydrolase</keyword>
<dbReference type="InterPro" id="IPR036866">
    <property type="entry name" value="RibonucZ/Hydroxyglut_hydro"/>
</dbReference>
<reference evidence="2 3" key="1">
    <citation type="journal article" date="2019" name="Int. J. Syst. Evol. Microbiol.">
        <title>The Global Catalogue of Microorganisms (GCM) 10K type strain sequencing project: providing services to taxonomists for standard genome sequencing and annotation.</title>
        <authorList>
            <consortium name="The Broad Institute Genomics Platform"/>
            <consortium name="The Broad Institute Genome Sequencing Center for Infectious Disease"/>
            <person name="Wu L."/>
            <person name="Ma J."/>
        </authorList>
    </citation>
    <scope>NUCLEOTIDE SEQUENCE [LARGE SCALE GENOMIC DNA]</scope>
    <source>
        <strain evidence="2 3">JCM 15592</strain>
    </source>
</reference>
<accession>A0ABN2L963</accession>
<dbReference type="GO" id="GO:0016787">
    <property type="term" value="F:hydrolase activity"/>
    <property type="evidence" value="ECO:0007669"/>
    <property type="project" value="UniProtKB-KW"/>
</dbReference>
<keyword evidence="3" id="KW-1185">Reference proteome</keyword>
<dbReference type="Gene3D" id="3.60.15.10">
    <property type="entry name" value="Ribonuclease Z/Hydroxyacylglutathione hydrolase-like"/>
    <property type="match status" value="1"/>
</dbReference>
<dbReference type="InterPro" id="IPR001279">
    <property type="entry name" value="Metallo-B-lactamas"/>
</dbReference>